<dbReference type="CDD" id="cd01284">
    <property type="entry name" value="Riboflavin_deaminase-reductase"/>
    <property type="match status" value="1"/>
</dbReference>
<dbReference type="SUPFAM" id="SSF53927">
    <property type="entry name" value="Cytidine deaminase-like"/>
    <property type="match status" value="1"/>
</dbReference>
<dbReference type="NCBIfam" id="TIGR00227">
    <property type="entry name" value="ribD_Cterm"/>
    <property type="match status" value="1"/>
</dbReference>
<keyword evidence="10 14" id="KW-0560">Oxidoreductase</keyword>
<evidence type="ECO:0000256" key="6">
    <source>
        <dbReference type="ARBA" id="ARBA00022619"/>
    </source>
</evidence>
<comment type="similarity">
    <text evidence="4 14">In the N-terminal section; belongs to the cytidine and deoxycytidylate deaminase family.</text>
</comment>
<dbReference type="RefSeq" id="WP_343752539.1">
    <property type="nucleotide sequence ID" value="NZ_BAAADM010000046.1"/>
</dbReference>
<keyword evidence="14" id="KW-0378">Hydrolase</keyword>
<evidence type="ECO:0000313" key="17">
    <source>
        <dbReference type="Proteomes" id="UP001501459"/>
    </source>
</evidence>
<proteinExistence type="inferred from homology"/>
<comment type="function">
    <text evidence="1 14">Converts 2,5-diamino-6-(ribosylamino)-4(3h)-pyrimidinone 5'-phosphate into 5-amino-6-(ribosylamino)-2,4(1h,3h)-pyrimidinedione 5'-phosphate.</text>
</comment>
<keyword evidence="9 14" id="KW-0521">NADP</keyword>
<keyword evidence="8 14" id="KW-0862">Zinc</keyword>
<evidence type="ECO:0000256" key="13">
    <source>
        <dbReference type="ARBA" id="ARBA00049886"/>
    </source>
</evidence>
<dbReference type="EMBL" id="BAAADM010000046">
    <property type="protein sequence ID" value="GAA0441433.1"/>
    <property type="molecule type" value="Genomic_DNA"/>
</dbReference>
<organism evidence="16 17">
    <name type="scientific">Lentibacillus halophilus</name>
    <dbReference type="NCBI Taxonomy" id="295065"/>
    <lineage>
        <taxon>Bacteria</taxon>
        <taxon>Bacillati</taxon>
        <taxon>Bacillota</taxon>
        <taxon>Bacilli</taxon>
        <taxon>Bacillales</taxon>
        <taxon>Bacillaceae</taxon>
        <taxon>Lentibacillus</taxon>
    </lineage>
</organism>
<comment type="cofactor">
    <cofactor evidence="14">
        <name>Zn(2+)</name>
        <dbReference type="ChEBI" id="CHEBI:29105"/>
    </cofactor>
    <text evidence="14">Binds 1 zinc ion.</text>
</comment>
<dbReference type="PIRSF" id="PIRSF006769">
    <property type="entry name" value="RibD"/>
    <property type="match status" value="1"/>
</dbReference>
<comment type="similarity">
    <text evidence="5 14">In the C-terminal section; belongs to the HTP reductase family.</text>
</comment>
<keyword evidence="7 14" id="KW-0479">Metal-binding</keyword>
<comment type="pathway">
    <text evidence="2 14">Cofactor biosynthesis; riboflavin biosynthesis; 5-amino-6-(D-ribitylamino)uracil from GTP: step 2/4.</text>
</comment>
<dbReference type="Gene3D" id="3.40.140.10">
    <property type="entry name" value="Cytidine Deaminase, domain 2"/>
    <property type="match status" value="1"/>
</dbReference>
<evidence type="ECO:0000256" key="11">
    <source>
        <dbReference type="ARBA" id="ARBA00023268"/>
    </source>
</evidence>
<evidence type="ECO:0000256" key="2">
    <source>
        <dbReference type="ARBA" id="ARBA00004882"/>
    </source>
</evidence>
<dbReference type="NCBIfam" id="TIGR00326">
    <property type="entry name" value="eubact_ribD"/>
    <property type="match status" value="1"/>
</dbReference>
<evidence type="ECO:0000256" key="14">
    <source>
        <dbReference type="PIRNR" id="PIRNR006769"/>
    </source>
</evidence>
<sequence length="368" mass="39330">MDDEYYMTLALNLAKSASGQTSPNPPVGAVVVKDGEILGMGAHLQAGEAHAEVHALQMAGEKAKGADIYVTLEPCSHHGKTSPCADLIVGKGIKRAIVAVMDPNKKVAGRGLEALRAAGIDVKTGVLEEEAANVNRAFFHYTQTSTPFVTVKTAVSLDGKTATKTGKSKWITGEEARMDVHRHRHSHDAILVGVNTVIADNPSLTARLPNGAKNPLRIILDSNLRTPLESLVVTDQEATTWIITGNQVSDEVIKPYNECGVRVIPLRATEPDTVLPYLGRHGVMSLFVEGGATVAGSFLLSRRINQLVQYMAPKLIGGVEAPASVGGQGFESIQNSMPMTITSMEKIGDDMKLIAEPQEDDANVHRNC</sequence>
<evidence type="ECO:0000256" key="9">
    <source>
        <dbReference type="ARBA" id="ARBA00022857"/>
    </source>
</evidence>
<dbReference type="Gene3D" id="3.40.430.10">
    <property type="entry name" value="Dihydrofolate Reductase, subunit A"/>
    <property type="match status" value="1"/>
</dbReference>
<dbReference type="InterPro" id="IPR050765">
    <property type="entry name" value="Riboflavin_Biosynth_HTPR"/>
</dbReference>
<protein>
    <recommendedName>
        <fullName evidence="14">Riboflavin biosynthesis protein RibD</fullName>
    </recommendedName>
    <domain>
        <recommendedName>
            <fullName evidence="14">Diaminohydroxyphosphoribosylaminopyrimidine deaminase</fullName>
            <shortName evidence="14">DRAP deaminase</shortName>
            <ecNumber evidence="14">3.5.4.26</ecNumber>
        </recommendedName>
        <alternativeName>
            <fullName evidence="14">Riboflavin-specific deaminase</fullName>
        </alternativeName>
    </domain>
    <domain>
        <recommendedName>
            <fullName evidence="14">5-amino-6-(5-phosphoribosylamino)uracil reductase</fullName>
            <ecNumber evidence="14">1.1.1.193</ecNumber>
        </recommendedName>
        <alternativeName>
            <fullName evidence="14">HTP reductase</fullName>
        </alternativeName>
    </domain>
</protein>
<dbReference type="PANTHER" id="PTHR38011">
    <property type="entry name" value="DIHYDROFOLATE REDUCTASE FAMILY PROTEIN (AFU_ORTHOLOGUE AFUA_8G06820)"/>
    <property type="match status" value="1"/>
</dbReference>
<comment type="caution">
    <text evidence="16">The sequence shown here is derived from an EMBL/GenBank/DDBJ whole genome shotgun (WGS) entry which is preliminary data.</text>
</comment>
<evidence type="ECO:0000256" key="10">
    <source>
        <dbReference type="ARBA" id="ARBA00023002"/>
    </source>
</evidence>
<accession>A0ABP3J486</accession>
<evidence type="ECO:0000256" key="12">
    <source>
        <dbReference type="ARBA" id="ARBA00049861"/>
    </source>
</evidence>
<dbReference type="Pfam" id="PF00383">
    <property type="entry name" value="dCMP_cyt_deam_1"/>
    <property type="match status" value="1"/>
</dbReference>
<dbReference type="PROSITE" id="PS00903">
    <property type="entry name" value="CYT_DCMP_DEAMINASES_1"/>
    <property type="match status" value="1"/>
</dbReference>
<dbReference type="PROSITE" id="PS51747">
    <property type="entry name" value="CYT_DCMP_DEAMINASES_2"/>
    <property type="match status" value="1"/>
</dbReference>
<comment type="catalytic activity">
    <reaction evidence="13 14">
        <text>2,5-diamino-6-hydroxy-4-(5-phosphoribosylamino)-pyrimidine + H2O + H(+) = 5-amino-6-(5-phospho-D-ribosylamino)uracil + NH4(+)</text>
        <dbReference type="Rhea" id="RHEA:21868"/>
        <dbReference type="ChEBI" id="CHEBI:15377"/>
        <dbReference type="ChEBI" id="CHEBI:15378"/>
        <dbReference type="ChEBI" id="CHEBI:28938"/>
        <dbReference type="ChEBI" id="CHEBI:58453"/>
        <dbReference type="ChEBI" id="CHEBI:58614"/>
        <dbReference type="EC" id="3.5.4.26"/>
    </reaction>
</comment>
<keyword evidence="6 14" id="KW-0686">Riboflavin biosynthesis</keyword>
<evidence type="ECO:0000256" key="3">
    <source>
        <dbReference type="ARBA" id="ARBA00004910"/>
    </source>
</evidence>
<dbReference type="InterPro" id="IPR004794">
    <property type="entry name" value="Eubact_RibD"/>
</dbReference>
<evidence type="ECO:0000256" key="8">
    <source>
        <dbReference type="ARBA" id="ARBA00022833"/>
    </source>
</evidence>
<evidence type="ECO:0000256" key="7">
    <source>
        <dbReference type="ARBA" id="ARBA00022723"/>
    </source>
</evidence>
<evidence type="ECO:0000256" key="4">
    <source>
        <dbReference type="ARBA" id="ARBA00005259"/>
    </source>
</evidence>
<dbReference type="SUPFAM" id="SSF53597">
    <property type="entry name" value="Dihydrofolate reductase-like"/>
    <property type="match status" value="1"/>
</dbReference>
<keyword evidence="11" id="KW-0511">Multifunctional enzyme</keyword>
<dbReference type="InterPro" id="IPR002734">
    <property type="entry name" value="RibDG_C"/>
</dbReference>
<dbReference type="Proteomes" id="UP001501459">
    <property type="component" value="Unassembled WGS sequence"/>
</dbReference>
<reference evidence="17" key="1">
    <citation type="journal article" date="2019" name="Int. J. Syst. Evol. Microbiol.">
        <title>The Global Catalogue of Microorganisms (GCM) 10K type strain sequencing project: providing services to taxonomists for standard genome sequencing and annotation.</title>
        <authorList>
            <consortium name="The Broad Institute Genomics Platform"/>
            <consortium name="The Broad Institute Genome Sequencing Center for Infectious Disease"/>
            <person name="Wu L."/>
            <person name="Ma J."/>
        </authorList>
    </citation>
    <scope>NUCLEOTIDE SEQUENCE [LARGE SCALE GENOMIC DNA]</scope>
    <source>
        <strain evidence="17">JCM 12149</strain>
    </source>
</reference>
<keyword evidence="17" id="KW-1185">Reference proteome</keyword>
<dbReference type="InterPro" id="IPR016193">
    <property type="entry name" value="Cytidine_deaminase-like"/>
</dbReference>
<dbReference type="InterPro" id="IPR016192">
    <property type="entry name" value="APOBEC/CMP_deaminase_Zn-bd"/>
</dbReference>
<dbReference type="InterPro" id="IPR011549">
    <property type="entry name" value="RibD_C"/>
</dbReference>
<dbReference type="InterPro" id="IPR024072">
    <property type="entry name" value="DHFR-like_dom_sf"/>
</dbReference>
<dbReference type="EC" id="3.5.4.26" evidence="14"/>
<dbReference type="InterPro" id="IPR002125">
    <property type="entry name" value="CMP_dCMP_dom"/>
</dbReference>
<dbReference type="PANTHER" id="PTHR38011:SF7">
    <property type="entry name" value="2,5-DIAMINO-6-RIBOSYLAMINO-4(3H)-PYRIMIDINONE 5'-PHOSPHATE REDUCTASE"/>
    <property type="match status" value="1"/>
</dbReference>
<gene>
    <name evidence="16" type="primary">ribD</name>
    <name evidence="16" type="ORF">GCM10008983_18240</name>
</gene>
<evidence type="ECO:0000259" key="15">
    <source>
        <dbReference type="PROSITE" id="PS51747"/>
    </source>
</evidence>
<evidence type="ECO:0000256" key="1">
    <source>
        <dbReference type="ARBA" id="ARBA00002151"/>
    </source>
</evidence>
<evidence type="ECO:0000313" key="16">
    <source>
        <dbReference type="EMBL" id="GAA0441433.1"/>
    </source>
</evidence>
<evidence type="ECO:0000256" key="5">
    <source>
        <dbReference type="ARBA" id="ARBA00007417"/>
    </source>
</evidence>
<dbReference type="Pfam" id="PF01872">
    <property type="entry name" value="RibD_C"/>
    <property type="match status" value="1"/>
</dbReference>
<feature type="domain" description="CMP/dCMP-type deaminase" evidence="15">
    <location>
        <begin position="1"/>
        <end position="123"/>
    </location>
</feature>
<comment type="catalytic activity">
    <reaction evidence="12 14">
        <text>5-amino-6-(5-phospho-D-ribitylamino)uracil + NADP(+) = 5-amino-6-(5-phospho-D-ribosylamino)uracil + NADPH + H(+)</text>
        <dbReference type="Rhea" id="RHEA:17845"/>
        <dbReference type="ChEBI" id="CHEBI:15378"/>
        <dbReference type="ChEBI" id="CHEBI:57783"/>
        <dbReference type="ChEBI" id="CHEBI:58349"/>
        <dbReference type="ChEBI" id="CHEBI:58421"/>
        <dbReference type="ChEBI" id="CHEBI:58453"/>
        <dbReference type="EC" id="1.1.1.193"/>
    </reaction>
</comment>
<dbReference type="EC" id="1.1.1.193" evidence="14"/>
<name>A0ABP3J486_9BACI</name>
<comment type="pathway">
    <text evidence="3 14">Cofactor biosynthesis; riboflavin biosynthesis; 5-amino-6-(D-ribitylamino)uracil from GTP: step 3/4.</text>
</comment>